<reference evidence="7 8" key="1">
    <citation type="journal article" date="2018" name="Environ. Microbiol.">
        <title>Isolation and genomic characterization of Novimethylophilus kurashikiensis gen. nov. sp. nov., a new lanthanide-dependent methylotrophic species of Methylophilaceae.</title>
        <authorList>
            <person name="Lv H."/>
            <person name="Sahin N."/>
            <person name="Tani A."/>
        </authorList>
    </citation>
    <scope>NUCLEOTIDE SEQUENCE [LARGE SCALE GENOMIC DNA]</scope>
    <source>
        <strain evidence="7 8">La2-4</strain>
    </source>
</reference>
<evidence type="ECO:0000256" key="2">
    <source>
        <dbReference type="ARBA" id="ARBA00022490"/>
    </source>
</evidence>
<dbReference type="GO" id="GO:0003677">
    <property type="term" value="F:DNA binding"/>
    <property type="evidence" value="ECO:0007669"/>
    <property type="project" value="UniProtKB-KW"/>
</dbReference>
<dbReference type="EMBL" id="BDOQ01000018">
    <property type="protein sequence ID" value="GBG15417.1"/>
    <property type="molecule type" value="Genomic_DNA"/>
</dbReference>
<evidence type="ECO:0000256" key="1">
    <source>
        <dbReference type="ARBA" id="ARBA00004496"/>
    </source>
</evidence>
<proteinExistence type="predicted"/>
<dbReference type="GO" id="GO:0006950">
    <property type="term" value="P:response to stress"/>
    <property type="evidence" value="ECO:0007669"/>
    <property type="project" value="TreeGrafter"/>
</dbReference>
<comment type="caution">
    <text evidence="7">The sequence shown here is derived from an EMBL/GenBank/DDBJ whole genome shotgun (WGS) entry which is preliminary data.</text>
</comment>
<evidence type="ECO:0000256" key="3">
    <source>
        <dbReference type="ARBA" id="ARBA00023015"/>
    </source>
</evidence>
<dbReference type="PROSITE" id="PS50995">
    <property type="entry name" value="HTH_MARR_2"/>
    <property type="match status" value="1"/>
</dbReference>
<accession>A0A2R5FB32</accession>
<organism evidence="7 8">
    <name type="scientific">Novimethylophilus kurashikiensis</name>
    <dbReference type="NCBI Taxonomy" id="1825523"/>
    <lineage>
        <taxon>Bacteria</taxon>
        <taxon>Pseudomonadati</taxon>
        <taxon>Pseudomonadota</taxon>
        <taxon>Betaproteobacteria</taxon>
        <taxon>Nitrosomonadales</taxon>
        <taxon>Methylophilaceae</taxon>
        <taxon>Novimethylophilus</taxon>
    </lineage>
</organism>
<dbReference type="GO" id="GO:0003700">
    <property type="term" value="F:DNA-binding transcription factor activity"/>
    <property type="evidence" value="ECO:0007669"/>
    <property type="project" value="InterPro"/>
</dbReference>
<dbReference type="InterPro" id="IPR055166">
    <property type="entry name" value="Transc_reg_Sar_Rot_HTH"/>
</dbReference>
<evidence type="ECO:0000313" key="8">
    <source>
        <dbReference type="Proteomes" id="UP000245081"/>
    </source>
</evidence>
<dbReference type="RefSeq" id="WP_109016561.1">
    <property type="nucleotide sequence ID" value="NZ_BDOQ01000018.1"/>
</dbReference>
<dbReference type="OrthoDB" id="9806864at2"/>
<gene>
    <name evidence="7" type="ORF">NMK_3024</name>
</gene>
<dbReference type="Pfam" id="PF22381">
    <property type="entry name" value="Staph_reg_Sar_Rot"/>
    <property type="match status" value="1"/>
</dbReference>
<evidence type="ECO:0000256" key="4">
    <source>
        <dbReference type="ARBA" id="ARBA00023125"/>
    </source>
</evidence>
<evidence type="ECO:0000259" key="6">
    <source>
        <dbReference type="PROSITE" id="PS50995"/>
    </source>
</evidence>
<dbReference type="SMART" id="SM00347">
    <property type="entry name" value="HTH_MARR"/>
    <property type="match status" value="1"/>
</dbReference>
<keyword evidence="2" id="KW-0963">Cytoplasm</keyword>
<dbReference type="InterPro" id="IPR039422">
    <property type="entry name" value="MarR/SlyA-like"/>
</dbReference>
<dbReference type="PANTHER" id="PTHR33164:SF5">
    <property type="entry name" value="ORGANIC HYDROPEROXIDE RESISTANCE TRANSCRIPTIONAL REGULATOR"/>
    <property type="match status" value="1"/>
</dbReference>
<dbReference type="InterPro" id="IPR000835">
    <property type="entry name" value="HTH_MarR-typ"/>
</dbReference>
<dbReference type="PANTHER" id="PTHR33164">
    <property type="entry name" value="TRANSCRIPTIONAL REGULATOR, MARR FAMILY"/>
    <property type="match status" value="1"/>
</dbReference>
<dbReference type="Gene3D" id="1.10.10.10">
    <property type="entry name" value="Winged helix-like DNA-binding domain superfamily/Winged helix DNA-binding domain"/>
    <property type="match status" value="1"/>
</dbReference>
<keyword evidence="8" id="KW-1185">Reference proteome</keyword>
<name>A0A2R5FB32_9PROT</name>
<keyword evidence="5" id="KW-0804">Transcription</keyword>
<comment type="subcellular location">
    <subcellularLocation>
        <location evidence="1">Cytoplasm</location>
    </subcellularLocation>
</comment>
<dbReference type="GO" id="GO:0005737">
    <property type="term" value="C:cytoplasm"/>
    <property type="evidence" value="ECO:0007669"/>
    <property type="project" value="UniProtKB-SubCell"/>
</dbReference>
<dbReference type="InterPro" id="IPR036390">
    <property type="entry name" value="WH_DNA-bd_sf"/>
</dbReference>
<keyword evidence="3" id="KW-0805">Transcription regulation</keyword>
<evidence type="ECO:0000256" key="5">
    <source>
        <dbReference type="ARBA" id="ARBA00023163"/>
    </source>
</evidence>
<dbReference type="AlphaFoldDB" id="A0A2R5FB32"/>
<dbReference type="InterPro" id="IPR036388">
    <property type="entry name" value="WH-like_DNA-bd_sf"/>
</dbReference>
<feature type="domain" description="HTH marR-type" evidence="6">
    <location>
        <begin position="12"/>
        <end position="142"/>
    </location>
</feature>
<evidence type="ECO:0000313" key="7">
    <source>
        <dbReference type="EMBL" id="GBG15417.1"/>
    </source>
</evidence>
<protein>
    <submittedName>
        <fullName evidence="7">MarR family transcriptional regulator</fullName>
    </submittedName>
</protein>
<dbReference type="FunFam" id="1.10.10.10:FF:000163">
    <property type="entry name" value="MarR family transcriptional regulator"/>
    <property type="match status" value="1"/>
</dbReference>
<dbReference type="SUPFAM" id="SSF46785">
    <property type="entry name" value="Winged helix' DNA-binding domain"/>
    <property type="match status" value="1"/>
</dbReference>
<keyword evidence="4" id="KW-0238">DNA-binding</keyword>
<dbReference type="PRINTS" id="PR00598">
    <property type="entry name" value="HTHMARR"/>
</dbReference>
<sequence length="149" mass="16872">MNPTDDNLPLLDELLCFAIYSTSLAMSKVYRPLLSGLGITYPQYLVLIVLWNQDGVTVSQIGNQLFLDSATLTPLLKRMEEAGFIRRERSTRDERQVIITLTDAGRALREQARKLSDTILCATQCSKEDALMLKNQLVALRNNLEKNIR</sequence>
<dbReference type="Proteomes" id="UP000245081">
    <property type="component" value="Unassembled WGS sequence"/>
</dbReference>